<dbReference type="PANTHER" id="PTHR34139">
    <property type="entry name" value="UPF0331 PROTEIN MJ0127"/>
    <property type="match status" value="1"/>
</dbReference>
<evidence type="ECO:0000313" key="8">
    <source>
        <dbReference type="Proteomes" id="UP000196710"/>
    </source>
</evidence>
<keyword evidence="5" id="KW-0378">Hydrolase</keyword>
<evidence type="ECO:0000256" key="1">
    <source>
        <dbReference type="ARBA" id="ARBA00022553"/>
    </source>
</evidence>
<dbReference type="AlphaFoldDB" id="A0A1Z2XRU6"/>
<keyword evidence="1" id="KW-0597">Phosphoprotein</keyword>
<dbReference type="InterPro" id="IPR051813">
    <property type="entry name" value="HepT_RNase_toxin"/>
</dbReference>
<dbReference type="GO" id="GO:0110001">
    <property type="term" value="C:toxin-antitoxin complex"/>
    <property type="evidence" value="ECO:0007669"/>
    <property type="project" value="InterPro"/>
</dbReference>
<dbReference type="KEGG" id="amur:ADH66_11165"/>
<sequence length="87" mass="10017">MFADDSDYADSVGMNLLQIGELAGRFSEDFVARSKEQGVNWRAIKNMRNMFAHDYGAMDMERVWVTVMEDVPELEAFCEAQLKDEPF</sequence>
<evidence type="ECO:0000313" key="9">
    <source>
        <dbReference type="Proteomes" id="UP000596035"/>
    </source>
</evidence>
<keyword evidence="4" id="KW-0547">Nucleotide-binding</keyword>
<organism evidence="7 9">
    <name type="scientific">Acutalibacter muris</name>
    <dbReference type="NCBI Taxonomy" id="1796620"/>
    <lineage>
        <taxon>Bacteria</taxon>
        <taxon>Bacillati</taxon>
        <taxon>Bacillota</taxon>
        <taxon>Clostridia</taxon>
        <taxon>Eubacteriales</taxon>
        <taxon>Acutalibacteraceae</taxon>
        <taxon>Acutalibacter</taxon>
    </lineage>
</organism>
<evidence type="ECO:0000256" key="4">
    <source>
        <dbReference type="ARBA" id="ARBA00022741"/>
    </source>
</evidence>
<dbReference type="GO" id="GO:0004540">
    <property type="term" value="F:RNA nuclease activity"/>
    <property type="evidence" value="ECO:0007669"/>
    <property type="project" value="InterPro"/>
</dbReference>
<dbReference type="Pfam" id="PF01934">
    <property type="entry name" value="HepT-like"/>
    <property type="match status" value="1"/>
</dbReference>
<evidence type="ECO:0000256" key="3">
    <source>
        <dbReference type="ARBA" id="ARBA00022722"/>
    </source>
</evidence>
<reference evidence="8" key="2">
    <citation type="submission" date="2017-05" db="EMBL/GenBank/DDBJ databases">
        <title>Improved OligoMM genomes.</title>
        <authorList>
            <person name="Garzetti D."/>
        </authorList>
    </citation>
    <scope>NUCLEOTIDE SEQUENCE [LARGE SCALE GENOMIC DNA]</scope>
    <source>
        <strain evidence="8">KB18</strain>
    </source>
</reference>
<proteinExistence type="predicted"/>
<protein>
    <submittedName>
        <fullName evidence="7">DUF86 domain-containing protein</fullName>
    </submittedName>
</protein>
<dbReference type="EMBL" id="CP021422">
    <property type="protein sequence ID" value="ASB41166.1"/>
    <property type="molecule type" value="Genomic_DNA"/>
</dbReference>
<reference evidence="6" key="1">
    <citation type="journal article" date="2017" name="Genome Announc.">
        <title>High-Quality Whole-Genome Sequences of the Oligo-Mouse-Microbiota Bacterial Community.</title>
        <authorList>
            <person name="Garzetti D."/>
            <person name="Brugiroux S."/>
            <person name="Bunk B."/>
            <person name="Pukall R."/>
            <person name="McCoy K.D."/>
            <person name="Macpherson A.J."/>
            <person name="Stecher B."/>
        </authorList>
    </citation>
    <scope>NUCLEOTIDE SEQUENCE</scope>
    <source>
        <strain evidence="6">KB18</strain>
    </source>
</reference>
<accession>A0A1Z2XRU6</accession>
<dbReference type="InterPro" id="IPR008201">
    <property type="entry name" value="HepT-like"/>
</dbReference>
<evidence type="ECO:0000313" key="7">
    <source>
        <dbReference type="EMBL" id="QQR30436.1"/>
    </source>
</evidence>
<keyword evidence="8" id="KW-1185">Reference proteome</keyword>
<name>A0A1Z2XRU6_9FIRM</name>
<keyword evidence="3" id="KW-0540">Nuclease</keyword>
<evidence type="ECO:0000256" key="5">
    <source>
        <dbReference type="ARBA" id="ARBA00022801"/>
    </source>
</evidence>
<keyword evidence="2" id="KW-1277">Toxin-antitoxin system</keyword>
<dbReference type="Proteomes" id="UP000196710">
    <property type="component" value="Chromosome"/>
</dbReference>
<dbReference type="Proteomes" id="UP000596035">
    <property type="component" value="Chromosome"/>
</dbReference>
<dbReference type="GO" id="GO:0000166">
    <property type="term" value="F:nucleotide binding"/>
    <property type="evidence" value="ECO:0007669"/>
    <property type="project" value="UniProtKB-KW"/>
</dbReference>
<evidence type="ECO:0000313" key="6">
    <source>
        <dbReference type="EMBL" id="ASB41166.1"/>
    </source>
</evidence>
<gene>
    <name evidence="6" type="ORF">ADH66_11165</name>
    <name evidence="7" type="ORF">I5Q82_01470</name>
</gene>
<dbReference type="EMBL" id="CP065321">
    <property type="protein sequence ID" value="QQR30436.1"/>
    <property type="molecule type" value="Genomic_DNA"/>
</dbReference>
<dbReference type="GO" id="GO:0016787">
    <property type="term" value="F:hydrolase activity"/>
    <property type="evidence" value="ECO:0007669"/>
    <property type="project" value="UniProtKB-KW"/>
</dbReference>
<dbReference type="PANTHER" id="PTHR34139:SF1">
    <property type="entry name" value="RNASE MJ1380-RELATED"/>
    <property type="match status" value="1"/>
</dbReference>
<dbReference type="RefSeq" id="WP_084384528.1">
    <property type="nucleotide sequence ID" value="NZ_CP021422.1"/>
</dbReference>
<reference evidence="7 9" key="3">
    <citation type="submission" date="2020-11" db="EMBL/GenBank/DDBJ databases">
        <title>Closed and high quality bacterial genomes of the OMM12 community.</title>
        <authorList>
            <person name="Marbouty M."/>
            <person name="Lamy-Besnier Q."/>
            <person name="Debarbieux L."/>
            <person name="Koszul R."/>
        </authorList>
    </citation>
    <scope>NUCLEOTIDE SEQUENCE [LARGE SCALE GENOMIC DNA]</scope>
    <source>
        <strain evidence="7 9">KB18</strain>
    </source>
</reference>
<evidence type="ECO:0000256" key="2">
    <source>
        <dbReference type="ARBA" id="ARBA00022649"/>
    </source>
</evidence>